<feature type="region of interest" description="Disordered" evidence="2">
    <location>
        <begin position="1"/>
        <end position="42"/>
    </location>
</feature>
<feature type="region of interest" description="Disordered" evidence="2">
    <location>
        <begin position="1004"/>
        <end position="1064"/>
    </location>
</feature>
<feature type="compositionally biased region" description="Basic and acidic residues" evidence="2">
    <location>
        <begin position="1118"/>
        <end position="1132"/>
    </location>
</feature>
<evidence type="ECO:0000256" key="1">
    <source>
        <dbReference type="SAM" id="Coils"/>
    </source>
</evidence>
<feature type="compositionally biased region" description="Polar residues" evidence="2">
    <location>
        <begin position="177"/>
        <end position="190"/>
    </location>
</feature>
<evidence type="ECO:0000256" key="2">
    <source>
        <dbReference type="SAM" id="MobiDB-lite"/>
    </source>
</evidence>
<proteinExistence type="predicted"/>
<feature type="compositionally biased region" description="Polar residues" evidence="2">
    <location>
        <begin position="251"/>
        <end position="262"/>
    </location>
</feature>
<comment type="caution">
    <text evidence="3">The sequence shown here is derived from an EMBL/GenBank/DDBJ whole genome shotgun (WGS) entry which is preliminary data.</text>
</comment>
<feature type="compositionally biased region" description="Basic and acidic residues" evidence="2">
    <location>
        <begin position="340"/>
        <end position="356"/>
    </location>
</feature>
<organism evidence="3 4">
    <name type="scientific">Ophiocordyceps polyrhachis-furcata BCC 54312</name>
    <dbReference type="NCBI Taxonomy" id="1330021"/>
    <lineage>
        <taxon>Eukaryota</taxon>
        <taxon>Fungi</taxon>
        <taxon>Dikarya</taxon>
        <taxon>Ascomycota</taxon>
        <taxon>Pezizomycotina</taxon>
        <taxon>Sordariomycetes</taxon>
        <taxon>Hypocreomycetidae</taxon>
        <taxon>Hypocreales</taxon>
        <taxon>Ophiocordycipitaceae</taxon>
        <taxon>Ophiocordyceps</taxon>
    </lineage>
</organism>
<feature type="region of interest" description="Disordered" evidence="2">
    <location>
        <begin position="1117"/>
        <end position="1142"/>
    </location>
</feature>
<dbReference type="EMBL" id="LKCN02000001">
    <property type="protein sequence ID" value="RCI16833.1"/>
    <property type="molecule type" value="Genomic_DNA"/>
</dbReference>
<dbReference type="STRING" id="1330021.A0A367LQV4"/>
<feature type="region of interest" description="Disordered" evidence="2">
    <location>
        <begin position="409"/>
        <end position="434"/>
    </location>
</feature>
<feature type="region of interest" description="Disordered" evidence="2">
    <location>
        <begin position="111"/>
        <end position="211"/>
    </location>
</feature>
<protein>
    <submittedName>
        <fullName evidence="3">Uncharacterized protein</fullName>
    </submittedName>
</protein>
<evidence type="ECO:0000313" key="3">
    <source>
        <dbReference type="EMBL" id="RCI16833.1"/>
    </source>
</evidence>
<feature type="region of interest" description="Disordered" evidence="2">
    <location>
        <begin position="281"/>
        <end position="360"/>
    </location>
</feature>
<dbReference type="AlphaFoldDB" id="A0A367LQV4"/>
<accession>A0A367LQV4</accession>
<dbReference type="Proteomes" id="UP000253664">
    <property type="component" value="Unassembled WGS sequence"/>
</dbReference>
<name>A0A367LQV4_9HYPO</name>
<feature type="coiled-coil region" evidence="1">
    <location>
        <begin position="824"/>
        <end position="911"/>
    </location>
</feature>
<feature type="compositionally biased region" description="Basic and acidic residues" evidence="2">
    <location>
        <begin position="417"/>
        <end position="434"/>
    </location>
</feature>
<feature type="region of interest" description="Disordered" evidence="2">
    <location>
        <begin position="251"/>
        <end position="270"/>
    </location>
</feature>
<keyword evidence="1" id="KW-0175">Coiled coil</keyword>
<feature type="region of interest" description="Disordered" evidence="2">
    <location>
        <begin position="497"/>
        <end position="516"/>
    </location>
</feature>
<feature type="compositionally biased region" description="Basic and acidic residues" evidence="2">
    <location>
        <begin position="947"/>
        <end position="971"/>
    </location>
</feature>
<keyword evidence="4" id="KW-1185">Reference proteome</keyword>
<reference evidence="3 4" key="1">
    <citation type="journal article" date="2015" name="BMC Genomics">
        <title>Insights from the genome of Ophiocordyceps polyrhachis-furcata to pathogenicity and host specificity in insect fungi.</title>
        <authorList>
            <person name="Wichadakul D."/>
            <person name="Kobmoo N."/>
            <person name="Ingsriswang S."/>
            <person name="Tangphatsornruang S."/>
            <person name="Chantasingh D."/>
            <person name="Luangsa-ard J.J."/>
            <person name="Eurwilaichitr L."/>
        </authorList>
    </citation>
    <scope>NUCLEOTIDE SEQUENCE [LARGE SCALE GENOMIC DNA]</scope>
    <source>
        <strain evidence="3 4">BCC 54312</strain>
    </source>
</reference>
<feature type="region of interest" description="Disordered" evidence="2">
    <location>
        <begin position="947"/>
        <end position="972"/>
    </location>
</feature>
<gene>
    <name evidence="3" type="ORF">L249_2702</name>
</gene>
<evidence type="ECO:0000313" key="4">
    <source>
        <dbReference type="Proteomes" id="UP000253664"/>
    </source>
</evidence>
<feature type="compositionally biased region" description="Basic residues" evidence="2">
    <location>
        <begin position="299"/>
        <end position="308"/>
    </location>
</feature>
<sequence>MPGPFVSSPQTSPLHSLGHAARGDPLSGRGLDNSKPGVPGIPNLNLQTSDSFLNRLPVADLEISETSLGKGFAFDFQKPPRPGQFFRRPLVPFSDISKQGNTACHVEFPQKHPQRPAASAVGSATGRRGGPLLLDELSLPKSKAISTTPPRRDGAYSKLPGMDSLGGDNHVSLVESPCQQASDELTTPASESRRRLAMAGVPNKRQRDTNEDIAGKLLSKSTAAEEILGHQLVKPPEEIIDDQEVSARLNNVNTSSSGSASREQAVGVKTPEMHDRRIEHLFQRSSPASTCGDLERPAHRSPRRRHQPAAHGPALLRASPHFGVLRRNRSQSRTSNISKKRSEDHKHRRRTEDERKKKAMQHVAQYWNECIQISEDEKKLANREIGNLQHQLQRQALKLTESRSILSQKQQELESAESQKHQLEEEGFRMTEENKRLKDEAQTLRGQLSESNAQATKLREKHRQIRDKLNEAIQEQQTLFRRSQAFYEDSMAGFRREKEERNSYTSKMDQALETSRKKREEMKRCFDEFRDKMERESRLREDTILQLRSRIEEQEESLHHERNVTESLRRQADLQRDSQNTMATISSNMESFLQDCAMKYRDQQGSARVVENISERHYMQNSEADKSSPVVVTQAIKCMEELISRRVVTVVADLATNQGRMEGTLLALGKNCGIQVQKIREYLEYQNDEVLNGQEAVEKVRCEFRSSLESLQSECKAARETCQEIKQAVKDGTQTELALRQEEMLTRQADLDAKLAERDERVGQLEHQLRSLSQTYTKEIAALTEVPSCGEEKLQSKLDGVVTEFRGSLEKGFLQEKSRSEEHLRQTQTAMAALEGQLKAVVDQLAAARSSTPSADNVDESQLEQQRQNLEKQAKAAEALRGRWQQDIKAVDALRAQLKELQRRVPQMERLDSTLGKMAQMNEILHSTAEYLTREQDWARQQIDRVTDADSGRHEAQVSDEGQPREAKAEADFTSQVLTFEREVADDAQQGETLFKRKVTVYSPAGTVMSPSPPPSVEQEQVRRRGAAQPRSILKLSALSSLETGRTEGEKQSQHNRPTTGRDSVVEQIRAELLPSKASQLAWSLPSVADFERDGLGTLLGRKAVNRAKRRLEDVDDIDVRADKKAKSDARRPPTGQVGGDA</sequence>
<dbReference type="OrthoDB" id="4848543at2759"/>